<dbReference type="InterPro" id="IPR058624">
    <property type="entry name" value="MdtA-like_HH"/>
</dbReference>
<reference evidence="8 9" key="1">
    <citation type="submission" date="2018-04" db="EMBL/GenBank/DDBJ databases">
        <title>Genomic Encyclopedia of Archaeal and Bacterial Type Strains, Phase II (KMG-II): from individual species to whole genera.</title>
        <authorList>
            <person name="Goeker M."/>
        </authorList>
    </citation>
    <scope>NUCLEOTIDE SEQUENCE [LARGE SCALE GENOMIC DNA]</scope>
    <source>
        <strain evidence="8 9">DSM 5822</strain>
    </source>
</reference>
<feature type="signal peptide" evidence="3">
    <location>
        <begin position="1"/>
        <end position="22"/>
    </location>
</feature>
<organism evidence="8 9">
    <name type="scientific">Agitococcus lubricus</name>
    <dbReference type="NCBI Taxonomy" id="1077255"/>
    <lineage>
        <taxon>Bacteria</taxon>
        <taxon>Pseudomonadati</taxon>
        <taxon>Pseudomonadota</taxon>
        <taxon>Gammaproteobacteria</taxon>
        <taxon>Moraxellales</taxon>
        <taxon>Moraxellaceae</taxon>
        <taxon>Agitococcus</taxon>
    </lineage>
</organism>
<comment type="similarity">
    <text evidence="1">Belongs to the membrane fusion protein (MFP) (TC 8.A.1) family.</text>
</comment>
<evidence type="ECO:0000259" key="4">
    <source>
        <dbReference type="Pfam" id="PF25876"/>
    </source>
</evidence>
<evidence type="ECO:0000259" key="7">
    <source>
        <dbReference type="Pfam" id="PF25989"/>
    </source>
</evidence>
<dbReference type="Gene3D" id="2.40.30.170">
    <property type="match status" value="1"/>
</dbReference>
<dbReference type="NCBIfam" id="TIGR01730">
    <property type="entry name" value="RND_mfp"/>
    <property type="match status" value="1"/>
</dbReference>
<keyword evidence="2" id="KW-0175">Coiled coil</keyword>
<dbReference type="InterPro" id="IPR058792">
    <property type="entry name" value="Beta-barrel_RND_2"/>
</dbReference>
<feature type="chain" id="PRO_5015542800" evidence="3">
    <location>
        <begin position="23"/>
        <end position="345"/>
    </location>
</feature>
<dbReference type="Pfam" id="PF25917">
    <property type="entry name" value="BSH_RND"/>
    <property type="match status" value="1"/>
</dbReference>
<dbReference type="GO" id="GO:0015562">
    <property type="term" value="F:efflux transmembrane transporter activity"/>
    <property type="evidence" value="ECO:0007669"/>
    <property type="project" value="TreeGrafter"/>
</dbReference>
<name>A0A2T5J167_9GAMM</name>
<evidence type="ECO:0000259" key="5">
    <source>
        <dbReference type="Pfam" id="PF25917"/>
    </source>
</evidence>
<dbReference type="GO" id="GO:1990281">
    <property type="term" value="C:efflux pump complex"/>
    <property type="evidence" value="ECO:0007669"/>
    <property type="project" value="TreeGrafter"/>
</dbReference>
<dbReference type="Pfam" id="PF25954">
    <property type="entry name" value="Beta-barrel_RND_2"/>
    <property type="match status" value="1"/>
</dbReference>
<dbReference type="Pfam" id="PF25876">
    <property type="entry name" value="HH_MFP_RND"/>
    <property type="match status" value="1"/>
</dbReference>
<evidence type="ECO:0000313" key="9">
    <source>
        <dbReference type="Proteomes" id="UP000244223"/>
    </source>
</evidence>
<dbReference type="PANTHER" id="PTHR30469">
    <property type="entry name" value="MULTIDRUG RESISTANCE PROTEIN MDTA"/>
    <property type="match status" value="1"/>
</dbReference>
<dbReference type="Proteomes" id="UP000244223">
    <property type="component" value="Unassembled WGS sequence"/>
</dbReference>
<evidence type="ECO:0000256" key="1">
    <source>
        <dbReference type="ARBA" id="ARBA00009477"/>
    </source>
</evidence>
<dbReference type="Gene3D" id="2.40.420.20">
    <property type="match status" value="1"/>
</dbReference>
<feature type="domain" description="Multidrug resistance protein MdtA-like alpha-helical hairpin" evidence="4">
    <location>
        <begin position="94"/>
        <end position="155"/>
    </location>
</feature>
<feature type="coiled-coil region" evidence="2">
    <location>
        <begin position="98"/>
        <end position="149"/>
    </location>
</feature>
<keyword evidence="9" id="KW-1185">Reference proteome</keyword>
<evidence type="ECO:0000313" key="8">
    <source>
        <dbReference type="EMBL" id="PTQ90084.1"/>
    </source>
</evidence>
<dbReference type="SUPFAM" id="SSF111369">
    <property type="entry name" value="HlyD-like secretion proteins"/>
    <property type="match status" value="1"/>
</dbReference>
<sequence length="345" mass="37450">MKMRVWVMLWLCFTGIPSWTFAQTPTKKPPPTVEVQTVTRAKVMNSLTAIATVRASESVVLKPEVAGRVTAIKFQEGQTVKQGQLLIQLDDDLLNAELETAQASLDLAQAEYRRYQALIKEQQISALDYERKKAELSQAKAAVSLVQAKLRQKQIRAPFTGLLGIRSVAMGDVVQANQSLVRLSALSPLKLDIKVPETQAKSIYVGQSLTVSIDAVTGLTLNAQVQAIEPALDSTTRALIVRALTRQGDNRVKEGMTARASFVLNQRDDIVIPEQALVAQRGKFVVYTVKNNIATAVPVVVGSRQVGKVAIQSGLQEGDAIVVSGQNKLSKPEMPINAVMVQGAL</sequence>
<dbReference type="InterPro" id="IPR006143">
    <property type="entry name" value="RND_pump_MFP"/>
</dbReference>
<dbReference type="InterPro" id="IPR058625">
    <property type="entry name" value="MdtA-like_BSH"/>
</dbReference>
<evidence type="ECO:0000256" key="2">
    <source>
        <dbReference type="SAM" id="Coils"/>
    </source>
</evidence>
<evidence type="ECO:0000256" key="3">
    <source>
        <dbReference type="SAM" id="SignalP"/>
    </source>
</evidence>
<dbReference type="InterPro" id="IPR058637">
    <property type="entry name" value="YknX-like_C"/>
</dbReference>
<proteinExistence type="inferred from homology"/>
<accession>A0A2T5J167</accession>
<keyword evidence="3" id="KW-0732">Signal</keyword>
<dbReference type="OrthoDB" id="1633529at2"/>
<dbReference type="PANTHER" id="PTHR30469:SF11">
    <property type="entry name" value="BLL4320 PROTEIN"/>
    <property type="match status" value="1"/>
</dbReference>
<dbReference type="Pfam" id="PF25989">
    <property type="entry name" value="YknX_C"/>
    <property type="match status" value="1"/>
</dbReference>
<feature type="domain" description="CusB-like beta-barrel" evidence="6">
    <location>
        <begin position="191"/>
        <end position="262"/>
    </location>
</feature>
<evidence type="ECO:0000259" key="6">
    <source>
        <dbReference type="Pfam" id="PF25954"/>
    </source>
</evidence>
<comment type="caution">
    <text evidence="8">The sequence shown here is derived from an EMBL/GenBank/DDBJ whole genome shotgun (WGS) entry which is preliminary data.</text>
</comment>
<feature type="domain" description="Multidrug resistance protein MdtA-like barrel-sandwich hybrid" evidence="5">
    <location>
        <begin position="59"/>
        <end position="179"/>
    </location>
</feature>
<dbReference type="Gene3D" id="1.10.287.470">
    <property type="entry name" value="Helix hairpin bin"/>
    <property type="match status" value="1"/>
</dbReference>
<protein>
    <submittedName>
        <fullName evidence="8">Membrane fusion protein (Multidrug efflux system)</fullName>
    </submittedName>
</protein>
<gene>
    <name evidence="8" type="ORF">C8N29_104123</name>
</gene>
<dbReference type="Gene3D" id="2.40.50.100">
    <property type="match status" value="1"/>
</dbReference>
<dbReference type="RefSeq" id="WP_107865081.1">
    <property type="nucleotide sequence ID" value="NZ_QAON01000004.1"/>
</dbReference>
<feature type="domain" description="YknX-like C-terminal permuted SH3-like" evidence="7">
    <location>
        <begin position="270"/>
        <end position="330"/>
    </location>
</feature>
<dbReference type="EMBL" id="QAON01000004">
    <property type="protein sequence ID" value="PTQ90084.1"/>
    <property type="molecule type" value="Genomic_DNA"/>
</dbReference>
<dbReference type="AlphaFoldDB" id="A0A2T5J167"/>